<organism evidence="2 3">
    <name type="scientific">Seminavis robusta</name>
    <dbReference type="NCBI Taxonomy" id="568900"/>
    <lineage>
        <taxon>Eukaryota</taxon>
        <taxon>Sar</taxon>
        <taxon>Stramenopiles</taxon>
        <taxon>Ochrophyta</taxon>
        <taxon>Bacillariophyta</taxon>
        <taxon>Bacillariophyceae</taxon>
        <taxon>Bacillariophycidae</taxon>
        <taxon>Naviculales</taxon>
        <taxon>Naviculaceae</taxon>
        <taxon>Seminavis</taxon>
    </lineage>
</organism>
<protein>
    <submittedName>
        <fullName evidence="2">Uncharacterized protein</fullName>
    </submittedName>
</protein>
<dbReference type="EMBL" id="CAICTM010000565">
    <property type="protein sequence ID" value="CAB9513007.1"/>
    <property type="molecule type" value="Genomic_DNA"/>
</dbReference>
<dbReference type="OrthoDB" id="200739at2759"/>
<comment type="caution">
    <text evidence="2">The sequence shown here is derived from an EMBL/GenBank/DDBJ whole genome shotgun (WGS) entry which is preliminary data.</text>
</comment>
<feature type="region of interest" description="Disordered" evidence="1">
    <location>
        <begin position="366"/>
        <end position="389"/>
    </location>
</feature>
<accession>A0A9N8E1T8</accession>
<dbReference type="Proteomes" id="UP001153069">
    <property type="component" value="Unassembled WGS sequence"/>
</dbReference>
<name>A0A9N8E1T8_9STRA</name>
<feature type="region of interest" description="Disordered" evidence="1">
    <location>
        <begin position="413"/>
        <end position="444"/>
    </location>
</feature>
<reference evidence="2" key="1">
    <citation type="submission" date="2020-06" db="EMBL/GenBank/DDBJ databases">
        <authorList>
            <consortium name="Plant Systems Biology data submission"/>
        </authorList>
    </citation>
    <scope>NUCLEOTIDE SEQUENCE</scope>
    <source>
        <strain evidence="2">D6</strain>
    </source>
</reference>
<gene>
    <name evidence="2" type="ORF">SEMRO_566_G167780.1</name>
</gene>
<feature type="compositionally biased region" description="Acidic residues" evidence="1">
    <location>
        <begin position="369"/>
        <end position="383"/>
    </location>
</feature>
<evidence type="ECO:0000313" key="2">
    <source>
        <dbReference type="EMBL" id="CAB9513007.1"/>
    </source>
</evidence>
<sequence>MSTINTSLSVAGPNAGRQILSVFWEGTANTLNPITTQIGVFSQACCAVPVAAPNQVPQDRRCPLKVSFDGCGVTNGSFWGGLFARGLEEQCDLVVAIVRKMLQNHKSQSSSTNTTTNNNQPEFVHVVGVGLSRGGVACMKLAQKLAKAFPANNTNTGFQEVTASMLLFDPVPGNALSTGFPYTACWSGDLSGCHNLRRVLALYPYEALPDIAMHAPSLCYYNRRTTLVQEDVTLGCHQGALFPATPRPQNPYHVASNLSMRRILDFLTYEGVQCQFARVFYVPSPQECIKYMEKDIQRHGATETLRRKAHDFTGQQRQILRNKCIAKTDDDDSQQQQYHQYLNFHHEQLVKALRKGTSTATRAAVFGVADDDNENSSSEDDDHEYSPYPKYQLEMDDGYITCTMQLTNSFRQQATACTDTSKRRRQRQQKEEQGDNPKARLIRV</sequence>
<evidence type="ECO:0000256" key="1">
    <source>
        <dbReference type="SAM" id="MobiDB-lite"/>
    </source>
</evidence>
<proteinExistence type="predicted"/>
<keyword evidence="3" id="KW-1185">Reference proteome</keyword>
<feature type="compositionally biased region" description="Basic and acidic residues" evidence="1">
    <location>
        <begin position="428"/>
        <end position="438"/>
    </location>
</feature>
<dbReference type="AlphaFoldDB" id="A0A9N8E1T8"/>
<evidence type="ECO:0000313" key="3">
    <source>
        <dbReference type="Proteomes" id="UP001153069"/>
    </source>
</evidence>